<sequence>MTLIEIARIYTDLVKAEREIPAEEYHAKDQLNALRTKYHELLMAKMKEEGIDFSDRFDAAHKAFELVHSVGLQ</sequence>
<protein>
    <submittedName>
        <fullName evidence="1">Uncharacterized protein</fullName>
    </submittedName>
</protein>
<organism evidence="1 2">
    <name type="scientific">Candidatus Abzuiibacterium crystallinum</name>
    <dbReference type="NCBI Taxonomy" id="1974748"/>
    <lineage>
        <taxon>Bacteria</taxon>
        <taxon>Pseudomonadati</taxon>
        <taxon>Candidatus Omnitrophota</taxon>
        <taxon>Candidatus Abzuiibacterium</taxon>
    </lineage>
</organism>
<reference evidence="1 2" key="1">
    <citation type="submission" date="2017-09" db="EMBL/GenBank/DDBJ databases">
        <title>Depth-based differentiation of microbial function through sediment-hosted aquifers and enrichment of novel symbionts in the deep terrestrial subsurface.</title>
        <authorList>
            <person name="Probst A.J."/>
            <person name="Ladd B."/>
            <person name="Jarett J.K."/>
            <person name="Geller-Mcgrath D.E."/>
            <person name="Sieber C.M."/>
            <person name="Emerson J.B."/>
            <person name="Anantharaman K."/>
            <person name="Thomas B.C."/>
            <person name="Malmstrom R."/>
            <person name="Stieglmeier M."/>
            <person name="Klingl A."/>
            <person name="Woyke T."/>
            <person name="Ryan C.M."/>
            <person name="Banfield J.F."/>
        </authorList>
    </citation>
    <scope>NUCLEOTIDE SEQUENCE [LARGE SCALE GENOMIC DNA]</scope>
    <source>
        <strain evidence="1">CG11_big_fil_rev_8_21_14_0_20_45_26</strain>
    </source>
</reference>
<evidence type="ECO:0000313" key="2">
    <source>
        <dbReference type="Proteomes" id="UP000230859"/>
    </source>
</evidence>
<proteinExistence type="predicted"/>
<name>A0A2H0LSJ2_9BACT</name>
<gene>
    <name evidence="1" type="ORF">COV74_00890</name>
</gene>
<dbReference type="EMBL" id="PCVY01000012">
    <property type="protein sequence ID" value="PIQ87392.1"/>
    <property type="molecule type" value="Genomic_DNA"/>
</dbReference>
<dbReference type="AlphaFoldDB" id="A0A2H0LSJ2"/>
<comment type="caution">
    <text evidence="1">The sequence shown here is derived from an EMBL/GenBank/DDBJ whole genome shotgun (WGS) entry which is preliminary data.</text>
</comment>
<dbReference type="Proteomes" id="UP000230859">
    <property type="component" value="Unassembled WGS sequence"/>
</dbReference>
<evidence type="ECO:0000313" key="1">
    <source>
        <dbReference type="EMBL" id="PIQ87392.1"/>
    </source>
</evidence>
<accession>A0A2H0LSJ2</accession>